<keyword evidence="3" id="KW-1185">Reference proteome</keyword>
<evidence type="ECO:0000256" key="1">
    <source>
        <dbReference type="SAM" id="MobiDB-lite"/>
    </source>
</evidence>
<evidence type="ECO:0000313" key="2">
    <source>
        <dbReference type="EMBL" id="RPB19221.1"/>
    </source>
</evidence>
<sequence length="427" mass="45168">MLFYYNPLPIMSIMSTLKLTTTACTILLLLLTTLPFTTSTSLDLDAVTSLPFTASLHLDLNSISIIEPSCCDSSLPTQSKGKVYDLLTKHPNITGSSVFPPFLPFNLKNTTTAHLRPWTWNFAAVQLNNTVANGDPNAPYTQFASICWLSAPGLWDDAQEGGEAESGSLDKNKTESNNKTAEPIPSPPSWDTEIELCALHMSFLTPVLSEEIQRLGYNAVLPPIGNPTINTTTHTTTTISPYGNCDLAFTHPSCASTLQSQVRTLYTSSGCSGLKNLTLDPECAPYANTLVSRPFLITPGQAGELDFQKQFFNPSAGRPEGVMLGKGDVVDAANIDRVWGSVVNEVTPLVLVGKRKSGRAPVGPEEVNVGMACVKGMDIAEGSRKVAIGGKTEGGDGTGGAAGERAGSTAKIGLVIAMAGAVVLGMV</sequence>
<dbReference type="AlphaFoldDB" id="A0A3N4LEU9"/>
<organism evidence="2 3">
    <name type="scientific">Terfezia boudieri ATCC MYA-4762</name>
    <dbReference type="NCBI Taxonomy" id="1051890"/>
    <lineage>
        <taxon>Eukaryota</taxon>
        <taxon>Fungi</taxon>
        <taxon>Dikarya</taxon>
        <taxon>Ascomycota</taxon>
        <taxon>Pezizomycotina</taxon>
        <taxon>Pezizomycetes</taxon>
        <taxon>Pezizales</taxon>
        <taxon>Pezizaceae</taxon>
        <taxon>Terfezia</taxon>
    </lineage>
</organism>
<dbReference type="Proteomes" id="UP000267821">
    <property type="component" value="Unassembled WGS sequence"/>
</dbReference>
<dbReference type="InParanoid" id="A0A3N4LEU9"/>
<reference evidence="2 3" key="1">
    <citation type="journal article" date="2018" name="Nat. Ecol. Evol.">
        <title>Pezizomycetes genomes reveal the molecular basis of ectomycorrhizal truffle lifestyle.</title>
        <authorList>
            <person name="Murat C."/>
            <person name="Payen T."/>
            <person name="Noel B."/>
            <person name="Kuo A."/>
            <person name="Morin E."/>
            <person name="Chen J."/>
            <person name="Kohler A."/>
            <person name="Krizsan K."/>
            <person name="Balestrini R."/>
            <person name="Da Silva C."/>
            <person name="Montanini B."/>
            <person name="Hainaut M."/>
            <person name="Levati E."/>
            <person name="Barry K.W."/>
            <person name="Belfiori B."/>
            <person name="Cichocki N."/>
            <person name="Clum A."/>
            <person name="Dockter R.B."/>
            <person name="Fauchery L."/>
            <person name="Guy J."/>
            <person name="Iotti M."/>
            <person name="Le Tacon F."/>
            <person name="Lindquist E.A."/>
            <person name="Lipzen A."/>
            <person name="Malagnac F."/>
            <person name="Mello A."/>
            <person name="Molinier V."/>
            <person name="Miyauchi S."/>
            <person name="Poulain J."/>
            <person name="Riccioni C."/>
            <person name="Rubini A."/>
            <person name="Sitrit Y."/>
            <person name="Splivallo R."/>
            <person name="Traeger S."/>
            <person name="Wang M."/>
            <person name="Zifcakova L."/>
            <person name="Wipf D."/>
            <person name="Zambonelli A."/>
            <person name="Paolocci F."/>
            <person name="Nowrousian M."/>
            <person name="Ottonello S."/>
            <person name="Baldrian P."/>
            <person name="Spatafora J.W."/>
            <person name="Henrissat B."/>
            <person name="Nagy L.G."/>
            <person name="Aury J.M."/>
            <person name="Wincker P."/>
            <person name="Grigoriev I.V."/>
            <person name="Bonfante P."/>
            <person name="Martin F.M."/>
        </authorList>
    </citation>
    <scope>NUCLEOTIDE SEQUENCE [LARGE SCALE GENOMIC DNA]</scope>
    <source>
        <strain evidence="2 3">ATCC MYA-4762</strain>
    </source>
</reference>
<name>A0A3N4LEU9_9PEZI</name>
<gene>
    <name evidence="2" type="ORF">L211DRAFT_642485</name>
</gene>
<feature type="region of interest" description="Disordered" evidence="1">
    <location>
        <begin position="159"/>
        <end position="188"/>
    </location>
</feature>
<protein>
    <submittedName>
        <fullName evidence="2">Uncharacterized protein</fullName>
    </submittedName>
</protein>
<proteinExistence type="predicted"/>
<dbReference type="EMBL" id="ML121595">
    <property type="protein sequence ID" value="RPB19221.1"/>
    <property type="molecule type" value="Genomic_DNA"/>
</dbReference>
<evidence type="ECO:0000313" key="3">
    <source>
        <dbReference type="Proteomes" id="UP000267821"/>
    </source>
</evidence>
<accession>A0A3N4LEU9</accession>
<dbReference type="OrthoDB" id="10571253at2759"/>